<gene>
    <name evidence="2" type="ordered locus">Ngar_c12100</name>
</gene>
<evidence type="ECO:0000313" key="3">
    <source>
        <dbReference type="Proteomes" id="UP000008037"/>
    </source>
</evidence>
<feature type="transmembrane region" description="Helical" evidence="1">
    <location>
        <begin position="98"/>
        <end position="116"/>
    </location>
</feature>
<keyword evidence="1" id="KW-1133">Transmembrane helix</keyword>
<evidence type="ECO:0000256" key="1">
    <source>
        <dbReference type="SAM" id="Phobius"/>
    </source>
</evidence>
<organism evidence="2 3">
    <name type="scientific">Nitrososphaera gargensis (strain Ga9.2)</name>
    <dbReference type="NCBI Taxonomy" id="1237085"/>
    <lineage>
        <taxon>Archaea</taxon>
        <taxon>Nitrososphaerota</taxon>
        <taxon>Nitrososphaeria</taxon>
        <taxon>Nitrososphaerales</taxon>
        <taxon>Nitrososphaeraceae</taxon>
        <taxon>Nitrososphaera</taxon>
    </lineage>
</organism>
<dbReference type="RefSeq" id="WP_015018687.1">
    <property type="nucleotide sequence ID" value="NC_018719.1"/>
</dbReference>
<proteinExistence type="predicted"/>
<sequence length="166" mass="18888">MFVSAALQKLLGFWRRYENLNLKVAFVLILLQLIHLYWLTADVVVKMITGNSALGLQISSPLLLFFVVIDYIEIPALAAGVTYYALSIYKHQKGSDKNALLLAMLSVQVFHIFWITDEVVYETFFGSASAVEIPYYVAWIAILIDYLELPVIADLFYRTIVKGERS</sequence>
<dbReference type="AlphaFoldDB" id="K0IEF2"/>
<dbReference type="InParanoid" id="K0IEF2"/>
<dbReference type="STRING" id="1237085.Ngar_c12100"/>
<dbReference type="GeneID" id="13797469"/>
<keyword evidence="1" id="KW-0812">Transmembrane</keyword>
<evidence type="ECO:0000313" key="2">
    <source>
        <dbReference type="EMBL" id="AFU58150.1"/>
    </source>
</evidence>
<name>K0IEF2_NITGG</name>
<dbReference type="Proteomes" id="UP000008037">
    <property type="component" value="Chromosome"/>
</dbReference>
<keyword evidence="3" id="KW-1185">Reference proteome</keyword>
<dbReference type="EMBL" id="CP002408">
    <property type="protein sequence ID" value="AFU58150.1"/>
    <property type="molecule type" value="Genomic_DNA"/>
</dbReference>
<reference evidence="2 3" key="1">
    <citation type="journal article" date="2012" name="Environ. Microbiol.">
        <title>The genome of the ammonia-oxidizing Candidatus Nitrososphaera gargensis: insights into metabolic versatility and environmental adaptations.</title>
        <authorList>
            <person name="Spang A."/>
            <person name="Poehlein A."/>
            <person name="Offre P."/>
            <person name="Zumbragel S."/>
            <person name="Haider S."/>
            <person name="Rychlik N."/>
            <person name="Nowka B."/>
            <person name="Schmeisser C."/>
            <person name="Lebedeva E.V."/>
            <person name="Rattei T."/>
            <person name="Bohm C."/>
            <person name="Schmid M."/>
            <person name="Galushko A."/>
            <person name="Hatzenpichler R."/>
            <person name="Weinmaier T."/>
            <person name="Daniel R."/>
            <person name="Schleper C."/>
            <person name="Spieck E."/>
            <person name="Streit W."/>
            <person name="Wagner M."/>
        </authorList>
    </citation>
    <scope>NUCLEOTIDE SEQUENCE [LARGE SCALE GENOMIC DNA]</scope>
    <source>
        <strain evidence="3">Ga9.2</strain>
    </source>
</reference>
<dbReference type="HOGENOM" id="CLU_1599071_0_0_2"/>
<feature type="transmembrane region" description="Helical" evidence="1">
    <location>
        <begin position="58"/>
        <end position="86"/>
    </location>
</feature>
<feature type="transmembrane region" description="Helical" evidence="1">
    <location>
        <begin position="20"/>
        <end position="38"/>
    </location>
</feature>
<feature type="transmembrane region" description="Helical" evidence="1">
    <location>
        <begin position="136"/>
        <end position="157"/>
    </location>
</feature>
<protein>
    <submittedName>
        <fullName evidence="2">Uncharacterized protein</fullName>
    </submittedName>
</protein>
<dbReference type="BioCyc" id="CNIT1237085:G1324-1208-MONOMER"/>
<keyword evidence="1" id="KW-0472">Membrane</keyword>
<accession>K0IEF2</accession>
<dbReference type="KEGG" id="nga:Ngar_c12100"/>